<evidence type="ECO:0000259" key="2">
    <source>
        <dbReference type="Pfam" id="PF01248"/>
    </source>
</evidence>
<dbReference type="Proteomes" id="UP000009046">
    <property type="component" value="Unassembled WGS sequence"/>
</dbReference>
<dbReference type="SUPFAM" id="SSF55315">
    <property type="entry name" value="L30e-like"/>
    <property type="match status" value="1"/>
</dbReference>
<dbReference type="KEGG" id="phu:Phum_PHUM579920"/>
<dbReference type="GO" id="GO:0033204">
    <property type="term" value="F:ribonuclease P RNA binding"/>
    <property type="evidence" value="ECO:0007669"/>
    <property type="project" value="TreeGrafter"/>
</dbReference>
<dbReference type="GO" id="GO:0001682">
    <property type="term" value="P:tRNA 5'-leader removal"/>
    <property type="evidence" value="ECO:0007669"/>
    <property type="project" value="InterPro"/>
</dbReference>
<dbReference type="HOGENOM" id="CLU_1082996_0_0_1"/>
<dbReference type="eggNOG" id="ENOG502TAME">
    <property type="taxonomic scope" value="Eukaryota"/>
</dbReference>
<dbReference type="GO" id="GO:0000172">
    <property type="term" value="C:ribonuclease MRP complex"/>
    <property type="evidence" value="ECO:0007669"/>
    <property type="project" value="InterPro"/>
</dbReference>
<dbReference type="InterPro" id="IPR029064">
    <property type="entry name" value="Ribosomal_eL30-like_sf"/>
</dbReference>
<dbReference type="EMBL" id="AAZO01007058">
    <property type="status" value="NOT_ANNOTATED_CDS"/>
    <property type="molecule type" value="Genomic_DNA"/>
</dbReference>
<reference evidence="4" key="3">
    <citation type="submission" date="2021-02" db="UniProtKB">
        <authorList>
            <consortium name="EnsemblMetazoa"/>
        </authorList>
    </citation>
    <scope>IDENTIFICATION</scope>
    <source>
        <strain evidence="4">USDA</strain>
    </source>
</reference>
<dbReference type="InterPro" id="IPR042848">
    <property type="entry name" value="Rpp38"/>
</dbReference>
<name>E0W1U9_PEDHC</name>
<organism>
    <name type="scientific">Pediculus humanus subsp. corporis</name>
    <name type="common">Body louse</name>
    <dbReference type="NCBI Taxonomy" id="121224"/>
    <lineage>
        <taxon>Eukaryota</taxon>
        <taxon>Metazoa</taxon>
        <taxon>Ecdysozoa</taxon>
        <taxon>Arthropoda</taxon>
        <taxon>Hexapoda</taxon>
        <taxon>Insecta</taxon>
        <taxon>Pterygota</taxon>
        <taxon>Neoptera</taxon>
        <taxon>Paraneoptera</taxon>
        <taxon>Psocodea</taxon>
        <taxon>Troctomorpha</taxon>
        <taxon>Phthiraptera</taxon>
        <taxon>Anoplura</taxon>
        <taxon>Pediculidae</taxon>
        <taxon>Pediculus</taxon>
    </lineage>
</organism>
<evidence type="ECO:0000313" key="3">
    <source>
        <dbReference type="EMBL" id="EEB19543.1"/>
    </source>
</evidence>
<dbReference type="VEuPathDB" id="VectorBase:PHUM579920"/>
<feature type="domain" description="Ribosomal protein eL8/eL30/eS12/Gadd45" evidence="2">
    <location>
        <begin position="73"/>
        <end position="133"/>
    </location>
</feature>
<dbReference type="GO" id="GO:0005655">
    <property type="term" value="C:nucleolar ribonuclease P complex"/>
    <property type="evidence" value="ECO:0007669"/>
    <property type="project" value="InterPro"/>
</dbReference>
<gene>
    <name evidence="4" type="primary">8232213</name>
    <name evidence="3" type="ORF">Phum_PHUM579920</name>
</gene>
<accession>E0W1U9</accession>
<dbReference type="CTD" id="8232213"/>
<dbReference type="Pfam" id="PF01248">
    <property type="entry name" value="Ribosomal_L7Ae"/>
    <property type="match status" value="1"/>
</dbReference>
<dbReference type="PANTHER" id="PTHR46948:SF1">
    <property type="entry name" value="RIBONUCLEASE P PROTEIN SUBUNIT P38"/>
    <property type="match status" value="1"/>
</dbReference>
<feature type="compositionally biased region" description="Basic and acidic residues" evidence="1">
    <location>
        <begin position="52"/>
        <end position="77"/>
    </location>
</feature>
<protein>
    <recommendedName>
        <fullName evidence="2">Ribosomal protein eL8/eL30/eS12/Gadd45 domain-containing protein</fullName>
    </recommendedName>
</protein>
<dbReference type="EMBL" id="DS235873">
    <property type="protein sequence ID" value="EEB19543.1"/>
    <property type="molecule type" value="Genomic_DNA"/>
</dbReference>
<dbReference type="Gene3D" id="3.30.1330.30">
    <property type="match status" value="1"/>
</dbReference>
<dbReference type="PANTHER" id="PTHR46948">
    <property type="entry name" value="RIBONUCLEASE P PROTEIN SUBUNIT P38"/>
    <property type="match status" value="1"/>
</dbReference>
<dbReference type="GO" id="GO:0004526">
    <property type="term" value="F:ribonuclease P activity"/>
    <property type="evidence" value="ECO:0007669"/>
    <property type="project" value="TreeGrafter"/>
</dbReference>
<dbReference type="EnsemblMetazoa" id="PHUM579920-RA">
    <property type="protein sequence ID" value="PHUM579920-PA"/>
    <property type="gene ID" value="PHUM579920"/>
</dbReference>
<sequence length="257" mass="30128">MCYRLQNKKHRCLRRKKRKKPTLISKSDENEICLILERLLPEAKILFQTDDNNEKNDDNKSNESLKESKETNNVKEEAKEKRKGLALGVNDLNRCIKKNLISAALLASDVSPKLLIHHLNLLCIHNKIPYLHLERLRKVTYKTLGFSCIALGFKKNYETFSEIISKIQSLAVINDNISNDKEFNKSLSKIKRINLLEKPEKIEEECNFEFDYLYRSSISERIFSPETYFQKNEMKNNEKDFISIQNNQNDGTKKNKI</sequence>
<feature type="region of interest" description="Disordered" evidence="1">
    <location>
        <begin position="50"/>
        <end position="77"/>
    </location>
</feature>
<evidence type="ECO:0000313" key="4">
    <source>
        <dbReference type="EnsemblMetazoa" id="PHUM579920-PA"/>
    </source>
</evidence>
<dbReference type="GO" id="GO:0001650">
    <property type="term" value="C:fibrillar center"/>
    <property type="evidence" value="ECO:0007669"/>
    <property type="project" value="TreeGrafter"/>
</dbReference>
<dbReference type="InParanoid" id="E0W1U9"/>
<dbReference type="AlphaFoldDB" id="E0W1U9"/>
<dbReference type="RefSeq" id="XP_002432281.1">
    <property type="nucleotide sequence ID" value="XM_002432236.1"/>
</dbReference>
<keyword evidence="5" id="KW-1185">Reference proteome</keyword>
<dbReference type="OrthoDB" id="20109at2759"/>
<dbReference type="InterPro" id="IPR004038">
    <property type="entry name" value="Ribosomal_eL8/eL30/eS12/Gad45"/>
</dbReference>
<evidence type="ECO:0000313" key="5">
    <source>
        <dbReference type="Proteomes" id="UP000009046"/>
    </source>
</evidence>
<evidence type="ECO:0000256" key="1">
    <source>
        <dbReference type="SAM" id="MobiDB-lite"/>
    </source>
</evidence>
<dbReference type="GeneID" id="8232213"/>
<dbReference type="STRING" id="121224.E0W1U9"/>
<proteinExistence type="predicted"/>
<reference evidence="3" key="2">
    <citation type="submission" date="2007-04" db="EMBL/GenBank/DDBJ databases">
        <title>The genome of the human body louse.</title>
        <authorList>
            <consortium name="The Human Body Louse Genome Consortium"/>
            <person name="Kirkness E."/>
            <person name="Walenz B."/>
            <person name="Hass B."/>
            <person name="Bruggner R."/>
            <person name="Strausberg R."/>
        </authorList>
    </citation>
    <scope>NUCLEOTIDE SEQUENCE</scope>
    <source>
        <strain evidence="3">USDA</strain>
    </source>
</reference>
<reference evidence="3" key="1">
    <citation type="submission" date="2007-04" db="EMBL/GenBank/DDBJ databases">
        <title>Annotation of Pediculus humanus corporis strain USDA.</title>
        <authorList>
            <person name="Kirkness E."/>
            <person name="Hannick L."/>
            <person name="Hass B."/>
            <person name="Bruggner R."/>
            <person name="Lawson D."/>
            <person name="Bidwell S."/>
            <person name="Joardar V."/>
            <person name="Caler E."/>
            <person name="Walenz B."/>
            <person name="Inman J."/>
            <person name="Schobel S."/>
            <person name="Galinsky K."/>
            <person name="Amedeo P."/>
            <person name="Strausberg R."/>
        </authorList>
    </citation>
    <scope>NUCLEOTIDE SEQUENCE</scope>
    <source>
        <strain evidence="3">USDA</strain>
    </source>
</reference>